<feature type="transmembrane region" description="Helical" evidence="1">
    <location>
        <begin position="330"/>
        <end position="352"/>
    </location>
</feature>
<accession>A0A1F4ZCE8</accession>
<name>A0A1F4ZCE8_9BACT</name>
<feature type="transmembrane region" description="Helical" evidence="1">
    <location>
        <begin position="135"/>
        <end position="156"/>
    </location>
</feature>
<evidence type="ECO:0000256" key="1">
    <source>
        <dbReference type="SAM" id="Phobius"/>
    </source>
</evidence>
<dbReference type="STRING" id="1797259.A2989_01270"/>
<protein>
    <recommendedName>
        <fullName evidence="4">Membrane protein 6-pyruvoyl-tetrahydropterin synthase-related domain-containing protein</fullName>
    </recommendedName>
</protein>
<keyword evidence="1" id="KW-1133">Transmembrane helix</keyword>
<reference evidence="2 3" key="1">
    <citation type="journal article" date="2016" name="Nat. Commun.">
        <title>Thousands of microbial genomes shed light on interconnected biogeochemical processes in an aquifer system.</title>
        <authorList>
            <person name="Anantharaman K."/>
            <person name="Brown C.T."/>
            <person name="Hug L.A."/>
            <person name="Sharon I."/>
            <person name="Castelle C.J."/>
            <person name="Probst A.J."/>
            <person name="Thomas B.C."/>
            <person name="Singh A."/>
            <person name="Wilkins M.J."/>
            <person name="Karaoz U."/>
            <person name="Brodie E.L."/>
            <person name="Williams K.H."/>
            <person name="Hubbard S.S."/>
            <person name="Banfield J.F."/>
        </authorList>
    </citation>
    <scope>NUCLEOTIDE SEQUENCE [LARGE SCALE GENOMIC DNA]</scope>
</reference>
<proteinExistence type="predicted"/>
<dbReference type="AlphaFoldDB" id="A0A1F4ZCE8"/>
<feature type="transmembrane region" description="Helical" evidence="1">
    <location>
        <begin position="358"/>
        <end position="375"/>
    </location>
</feature>
<comment type="caution">
    <text evidence="2">The sequence shown here is derived from an EMBL/GenBank/DDBJ whole genome shotgun (WGS) entry which is preliminary data.</text>
</comment>
<evidence type="ECO:0000313" key="3">
    <source>
        <dbReference type="Proteomes" id="UP000177080"/>
    </source>
</evidence>
<gene>
    <name evidence="2" type="ORF">A2989_01270</name>
</gene>
<sequence length="523" mass="59598">MRKTLLLLLLLSFPSFSLMLRPGIYTMHDFHVFRQYEFDKCIRAKTFPCRWAPDAGLGYGEPVFNYYGQLPYWIGEIIHSLGFQIIDTVKLLFILSLVLSAFTMFIFARTYWGSFGGIISAIFYIYAPYRSVDVWVRGALPEALSFVLFPIVLLLVDRKKYLLFSLSLAALILTHNLSVFMFLPFLAAFWLYKSRDLKFIPAGLFSLLLSAFYLLPVIFESRLITLANTTQDYYNYRIHFTTLRELFVSRFWGYGASLWAQKFLSVSAGHLHWIVPLIIIGIIVTRKFKEASTNFLLFFALGVLALFLTHGKSSPIWNYLQPMKFIQFPWRFLSISSLFLSLSSGAIVNLIPKNYSKIASIALVSLVILINFSFFRPDIWRSITDKEQFSGPLWDEQRSSALPDFWPQSAPSLPTKFAPATPTIRIGNGYSKLLDTGVYKILVEPEYAKISFPVVYFPNWTAIIDGREIPVFPSGNLGLVTARIPKGDHLVNLQFKDTLPRILGNLISATALLGIVCKKLISS</sequence>
<dbReference type="EMBL" id="MEXN01000003">
    <property type="protein sequence ID" value="OGD04010.1"/>
    <property type="molecule type" value="Genomic_DNA"/>
</dbReference>
<feature type="transmembrane region" description="Helical" evidence="1">
    <location>
        <begin position="111"/>
        <end position="129"/>
    </location>
</feature>
<dbReference type="Proteomes" id="UP000177080">
    <property type="component" value="Unassembled WGS sequence"/>
</dbReference>
<feature type="transmembrane region" description="Helical" evidence="1">
    <location>
        <begin position="198"/>
        <end position="219"/>
    </location>
</feature>
<organism evidence="2 3">
    <name type="scientific">Candidatus Amesbacteria bacterium RIFCSPLOWO2_01_FULL_48_25</name>
    <dbReference type="NCBI Taxonomy" id="1797259"/>
    <lineage>
        <taxon>Bacteria</taxon>
        <taxon>Candidatus Amesiibacteriota</taxon>
    </lineage>
</organism>
<feature type="transmembrane region" description="Helical" evidence="1">
    <location>
        <begin position="263"/>
        <end position="285"/>
    </location>
</feature>
<feature type="transmembrane region" description="Helical" evidence="1">
    <location>
        <begin position="168"/>
        <end position="192"/>
    </location>
</feature>
<evidence type="ECO:0000313" key="2">
    <source>
        <dbReference type="EMBL" id="OGD04010.1"/>
    </source>
</evidence>
<keyword evidence="1" id="KW-0812">Transmembrane</keyword>
<feature type="transmembrane region" description="Helical" evidence="1">
    <location>
        <begin position="291"/>
        <end position="309"/>
    </location>
</feature>
<evidence type="ECO:0008006" key="4">
    <source>
        <dbReference type="Google" id="ProtNLM"/>
    </source>
</evidence>
<keyword evidence="1" id="KW-0472">Membrane</keyword>